<organism evidence="3 4">
    <name type="scientific">Kitasatospora cystarginea</name>
    <dbReference type="NCBI Taxonomy" id="58350"/>
    <lineage>
        <taxon>Bacteria</taxon>
        <taxon>Bacillati</taxon>
        <taxon>Actinomycetota</taxon>
        <taxon>Actinomycetes</taxon>
        <taxon>Kitasatosporales</taxon>
        <taxon>Streptomycetaceae</taxon>
        <taxon>Kitasatospora</taxon>
    </lineage>
</organism>
<keyword evidence="1" id="KW-1133">Transmembrane helix</keyword>
<sequence>MVFNTAIVIGDNNIQINYFKMFLPDPFERAVQKLGRVVEAQWRREARLRGLRAPEPFPVRWRASPVKETGDHLRLTGNPVAGSVANLTAFAGVFMGLTERRLVVLGGAGSGKTTLAVLLVIELLKRMSEGAPVPVLLSLASWQPGKEDLEVWLERQLLREYPHLDGDTASSLITYQRILPVLDGLDELPAADHSIALEKINEVLGQGGPLILTCRTDDYREAIGHTEVLRAAAVVEPVPLTAQEVADYLLGSATPQHQERWEPLAGALVRDPSSTVARVLTVPLNLWLCRKVYARPIKGEAPGDLADHRRFPDARAIEGHLLKSLVPSVYPSNPPPLPHPDRKAPDRWSRNVWRRDPKRVTAWFTYLARHLQERREQHLEEHLEEGPEEHLEQRREQRREPGLEWWELGTTMSLVQRLILIGLVSGTGLGLIVGVTDAIITVLTYALPGHVLVYRLGYGLLVGFVDALINGIPAALVFALVHGIGFRFRGAALEPSRVWTPIGSWAERSSARSGREIRTRAGIGFLAGLVAGAAVGPLTVLVPVLASGSATWVLAGLGYVVIFGLSFALAGGLVGALMAWLEAPIAVETAPGPRDLLDRNRRTVLLQLLMFAPLLGIVSGAGVALSDELLHHSIWGIPIHWPFTQSLRLAFLIALGGGLGSAVSLTAWGQWVVLARVWLPFTGKLPWDAMAFLEDAHRRGVLRQVGVVYEFRHELLQTYFAQLPQQRQR</sequence>
<comment type="caution">
    <text evidence="3">The sequence shown here is derived from an EMBL/GenBank/DDBJ whole genome shotgun (WGS) entry which is preliminary data.</text>
</comment>
<dbReference type="SUPFAM" id="SSF52540">
    <property type="entry name" value="P-loop containing nucleoside triphosphate hydrolases"/>
    <property type="match status" value="1"/>
</dbReference>
<keyword evidence="4" id="KW-1185">Reference proteome</keyword>
<accession>A0ABP5RYW7</accession>
<evidence type="ECO:0000313" key="4">
    <source>
        <dbReference type="Proteomes" id="UP001500305"/>
    </source>
</evidence>
<protein>
    <recommendedName>
        <fullName evidence="2">NACHT domain-containing protein</fullName>
    </recommendedName>
</protein>
<feature type="transmembrane region" description="Helical" evidence="1">
    <location>
        <begin position="646"/>
        <end position="668"/>
    </location>
</feature>
<feature type="transmembrane region" description="Helical" evidence="1">
    <location>
        <begin position="458"/>
        <end position="481"/>
    </location>
</feature>
<dbReference type="PROSITE" id="PS50837">
    <property type="entry name" value="NACHT"/>
    <property type="match status" value="1"/>
</dbReference>
<proteinExistence type="predicted"/>
<dbReference type="InterPro" id="IPR027417">
    <property type="entry name" value="P-loop_NTPase"/>
</dbReference>
<dbReference type="EMBL" id="BAAATR010000066">
    <property type="protein sequence ID" value="GAA2279130.1"/>
    <property type="molecule type" value="Genomic_DNA"/>
</dbReference>
<feature type="transmembrane region" description="Helical" evidence="1">
    <location>
        <begin position="604"/>
        <end position="626"/>
    </location>
</feature>
<dbReference type="Pfam" id="PF05729">
    <property type="entry name" value="NACHT"/>
    <property type="match status" value="1"/>
</dbReference>
<dbReference type="RefSeq" id="WP_344641167.1">
    <property type="nucleotide sequence ID" value="NZ_BAAATR010000066.1"/>
</dbReference>
<feature type="transmembrane region" description="Helical" evidence="1">
    <location>
        <begin position="552"/>
        <end position="583"/>
    </location>
</feature>
<feature type="transmembrane region" description="Helical" evidence="1">
    <location>
        <begin position="418"/>
        <end position="446"/>
    </location>
</feature>
<keyword evidence="1" id="KW-0812">Transmembrane</keyword>
<feature type="domain" description="NACHT" evidence="2">
    <location>
        <begin position="100"/>
        <end position="217"/>
    </location>
</feature>
<evidence type="ECO:0000256" key="1">
    <source>
        <dbReference type="SAM" id="Phobius"/>
    </source>
</evidence>
<evidence type="ECO:0000313" key="3">
    <source>
        <dbReference type="EMBL" id="GAA2279130.1"/>
    </source>
</evidence>
<keyword evidence="1" id="KW-0472">Membrane</keyword>
<name>A0ABP5RYW7_9ACTN</name>
<feature type="transmembrane region" description="Helical" evidence="1">
    <location>
        <begin position="522"/>
        <end position="546"/>
    </location>
</feature>
<dbReference type="Proteomes" id="UP001500305">
    <property type="component" value="Unassembled WGS sequence"/>
</dbReference>
<reference evidence="4" key="1">
    <citation type="journal article" date="2019" name="Int. J. Syst. Evol. Microbiol.">
        <title>The Global Catalogue of Microorganisms (GCM) 10K type strain sequencing project: providing services to taxonomists for standard genome sequencing and annotation.</title>
        <authorList>
            <consortium name="The Broad Institute Genomics Platform"/>
            <consortium name="The Broad Institute Genome Sequencing Center for Infectious Disease"/>
            <person name="Wu L."/>
            <person name="Ma J."/>
        </authorList>
    </citation>
    <scope>NUCLEOTIDE SEQUENCE [LARGE SCALE GENOMIC DNA]</scope>
    <source>
        <strain evidence="4">JCM 7356</strain>
    </source>
</reference>
<evidence type="ECO:0000259" key="2">
    <source>
        <dbReference type="PROSITE" id="PS50837"/>
    </source>
</evidence>
<gene>
    <name evidence="3" type="ORF">GCM10010430_76390</name>
</gene>
<dbReference type="Gene3D" id="3.40.50.300">
    <property type="entry name" value="P-loop containing nucleotide triphosphate hydrolases"/>
    <property type="match status" value="1"/>
</dbReference>
<dbReference type="InterPro" id="IPR007111">
    <property type="entry name" value="NACHT_NTPase"/>
</dbReference>